<dbReference type="OrthoDB" id="2195431at2759"/>
<evidence type="ECO:0000313" key="3">
    <source>
        <dbReference type="EMBL" id="RCH83376.1"/>
    </source>
</evidence>
<proteinExistence type="predicted"/>
<dbReference type="STRING" id="4846.A0A367J0C0"/>
<comment type="caution">
    <text evidence="3">The sequence shown here is derived from an EMBL/GenBank/DDBJ whole genome shotgun (WGS) entry which is preliminary data.</text>
</comment>
<accession>A0A367J0C0</accession>
<dbReference type="GO" id="GO:0005634">
    <property type="term" value="C:nucleus"/>
    <property type="evidence" value="ECO:0007669"/>
    <property type="project" value="UniProtKB-SubCell"/>
</dbReference>
<gene>
    <name evidence="3" type="ORF">CU098_002456</name>
</gene>
<reference evidence="3 4" key="1">
    <citation type="journal article" date="2018" name="G3 (Bethesda)">
        <title>Phylogenetic and Phylogenomic Definition of Rhizopus Species.</title>
        <authorList>
            <person name="Gryganskyi A.P."/>
            <person name="Golan J."/>
            <person name="Dolatabadi S."/>
            <person name="Mondo S."/>
            <person name="Robb S."/>
            <person name="Idnurm A."/>
            <person name="Muszewska A."/>
            <person name="Steczkiewicz K."/>
            <person name="Masonjones S."/>
            <person name="Liao H.L."/>
            <person name="Gajdeczka M.T."/>
            <person name="Anike F."/>
            <person name="Vuek A."/>
            <person name="Anishchenko I.M."/>
            <person name="Voigt K."/>
            <person name="de Hoog G.S."/>
            <person name="Smith M.E."/>
            <person name="Heitman J."/>
            <person name="Vilgalys R."/>
            <person name="Stajich J.E."/>
        </authorList>
    </citation>
    <scope>NUCLEOTIDE SEQUENCE [LARGE SCALE GENOMIC DNA]</scope>
    <source>
        <strain evidence="3 4">LSU 92-RS-03</strain>
    </source>
</reference>
<evidence type="ECO:0000313" key="4">
    <source>
        <dbReference type="Proteomes" id="UP000253551"/>
    </source>
</evidence>
<protein>
    <submittedName>
        <fullName evidence="3">Uncharacterized protein</fullName>
    </submittedName>
</protein>
<keyword evidence="2" id="KW-0539">Nucleus</keyword>
<dbReference type="AlphaFoldDB" id="A0A367J0C0"/>
<organism evidence="3 4">
    <name type="scientific">Rhizopus stolonifer</name>
    <name type="common">Rhizopus nigricans</name>
    <dbReference type="NCBI Taxonomy" id="4846"/>
    <lineage>
        <taxon>Eukaryota</taxon>
        <taxon>Fungi</taxon>
        <taxon>Fungi incertae sedis</taxon>
        <taxon>Mucoromycota</taxon>
        <taxon>Mucoromycotina</taxon>
        <taxon>Mucoromycetes</taxon>
        <taxon>Mucorales</taxon>
        <taxon>Mucorineae</taxon>
        <taxon>Rhizopodaceae</taxon>
        <taxon>Rhizopus</taxon>
    </lineage>
</organism>
<dbReference type="InterPro" id="IPR053016">
    <property type="entry name" value="CTF18-RFC_complex"/>
</dbReference>
<evidence type="ECO:0000256" key="2">
    <source>
        <dbReference type="ARBA" id="ARBA00023242"/>
    </source>
</evidence>
<evidence type="ECO:0000256" key="1">
    <source>
        <dbReference type="ARBA" id="ARBA00004123"/>
    </source>
</evidence>
<dbReference type="PANTHER" id="PTHR46765">
    <property type="entry name" value="P-LOOP CONTAINING NUCLEOSIDE TRIPHOSPHATE HYDROLASES SUPERFAMILY PROTEIN"/>
    <property type="match status" value="1"/>
</dbReference>
<sequence>ETVSANGEIDKILQGCYESYPLMRFHDVAMEKCCQMNEWLDFYDQLNIRINGHQEYSLYKYLPYPVVNFHRFFAGTTAQEHRVEYPRADYQLYSSRKTFENLIDMFLAGIKPEKRRFLNRDIISTELIPHLMYIISPDLKKVNKTLFTQEEKDTLAKLVHTMIDYGLTYVSQKTNEGQVLLKLEPPIEQVLYFGLSKPKSLLPRQHELRQLIASEIQQEIIITRERLAMTKQKKETLKKTVQVIAKPKILTKKVAVDYFNRPIIEEEPNTSRMEVDAIPQPVVRYIYHEGSSNAVKKPMKVKDFF</sequence>
<keyword evidence="4" id="KW-1185">Reference proteome</keyword>
<dbReference type="EMBL" id="PJQM01004766">
    <property type="protein sequence ID" value="RCH83376.1"/>
    <property type="molecule type" value="Genomic_DNA"/>
</dbReference>
<dbReference type="PANTHER" id="PTHR46765:SF1">
    <property type="entry name" value="P-LOOP CONTAINING NUCLEOSIDE TRIPHOSPHATE HYDROLASES SUPERFAMILY PROTEIN"/>
    <property type="match status" value="1"/>
</dbReference>
<dbReference type="Proteomes" id="UP000253551">
    <property type="component" value="Unassembled WGS sequence"/>
</dbReference>
<feature type="non-terminal residue" evidence="3">
    <location>
        <position position="1"/>
    </location>
</feature>
<comment type="subcellular location">
    <subcellularLocation>
        <location evidence="1">Nucleus</location>
    </subcellularLocation>
</comment>
<name>A0A367J0C0_RHIST</name>